<organism evidence="3 4">
    <name type="scientific">Aphanomyces euteiches</name>
    <dbReference type="NCBI Taxonomy" id="100861"/>
    <lineage>
        <taxon>Eukaryota</taxon>
        <taxon>Sar</taxon>
        <taxon>Stramenopiles</taxon>
        <taxon>Oomycota</taxon>
        <taxon>Saprolegniomycetes</taxon>
        <taxon>Saprolegniales</taxon>
        <taxon>Verrucalvaceae</taxon>
        <taxon>Aphanomyces</taxon>
    </lineage>
</organism>
<evidence type="ECO:0000256" key="1">
    <source>
        <dbReference type="SAM" id="Coils"/>
    </source>
</evidence>
<keyword evidence="1" id="KW-0175">Coiled coil</keyword>
<protein>
    <submittedName>
        <fullName evidence="3">Uncharacterized protein</fullName>
    </submittedName>
</protein>
<comment type="caution">
    <text evidence="3">The sequence shown here is derived from an EMBL/GenBank/DDBJ whole genome shotgun (WGS) entry which is preliminary data.</text>
</comment>
<feature type="compositionally biased region" description="Basic and acidic residues" evidence="2">
    <location>
        <begin position="193"/>
        <end position="208"/>
    </location>
</feature>
<dbReference type="AlphaFoldDB" id="A0A6G0X407"/>
<dbReference type="PANTHER" id="PTHR40515:SF1">
    <property type="entry name" value="CILIA- AND FLAGELLA-ASSOCIATED PROTEIN 157"/>
    <property type="match status" value="1"/>
</dbReference>
<evidence type="ECO:0000256" key="2">
    <source>
        <dbReference type="SAM" id="MobiDB-lite"/>
    </source>
</evidence>
<gene>
    <name evidence="3" type="ORF">Ae201684_008736</name>
</gene>
<feature type="compositionally biased region" description="Basic residues" evidence="2">
    <location>
        <begin position="277"/>
        <end position="287"/>
    </location>
</feature>
<dbReference type="Proteomes" id="UP000481153">
    <property type="component" value="Unassembled WGS sequence"/>
</dbReference>
<feature type="region of interest" description="Disordered" evidence="2">
    <location>
        <begin position="185"/>
        <end position="210"/>
    </location>
</feature>
<dbReference type="VEuPathDB" id="FungiDB:AeMF1_010109"/>
<keyword evidence="4" id="KW-1185">Reference proteome</keyword>
<feature type="coiled-coil region" evidence="1">
    <location>
        <begin position="223"/>
        <end position="250"/>
    </location>
</feature>
<name>A0A6G0X407_9STRA</name>
<accession>A0A6G0X407</accession>
<evidence type="ECO:0000313" key="4">
    <source>
        <dbReference type="Proteomes" id="UP000481153"/>
    </source>
</evidence>
<dbReference type="EMBL" id="VJMJ01000109">
    <property type="protein sequence ID" value="KAF0734666.1"/>
    <property type="molecule type" value="Genomic_DNA"/>
</dbReference>
<reference evidence="3 4" key="1">
    <citation type="submission" date="2019-07" db="EMBL/GenBank/DDBJ databases">
        <title>Genomics analysis of Aphanomyces spp. identifies a new class of oomycete effector associated with host adaptation.</title>
        <authorList>
            <person name="Gaulin E."/>
        </authorList>
    </citation>
    <scope>NUCLEOTIDE SEQUENCE [LARGE SCALE GENOMIC DNA]</scope>
    <source>
        <strain evidence="3 4">ATCC 201684</strain>
    </source>
</reference>
<dbReference type="PANTHER" id="PTHR40515">
    <property type="entry name" value="CILIA- AND FLAGELLA-ASSOCIATED PROTEIN 157"/>
    <property type="match status" value="1"/>
</dbReference>
<sequence length="310" mass="35989">MAQAVPTGSAPGDVFNKDTFLTSLREGTQANEPHTNVVAAPYTPKGMANVREKYAQLHSVVGSLSEKITAVLVRQEKDFMAAYRAHMYNVQKELHDTKEKILRNETLENKSEKIKLLEEERDWYRKEALRLDAFTTNTTKDLKHMKEKLECIEEDRDWLEKQLKASKKQNKLLRAELEIRLANLTSQASDAKQQNDRPKSPDMMREEPSPVNLQLPLAVVEREEHFRRQIRQLKRELQTSKREVNRLREATSKHQSSEMESFFLESIDAVKKDIVRRRSQSREHKTRPLAGLKSDPTPGMTLYSMKSLFE</sequence>
<feature type="region of interest" description="Disordered" evidence="2">
    <location>
        <begin position="277"/>
        <end position="310"/>
    </location>
</feature>
<evidence type="ECO:0000313" key="3">
    <source>
        <dbReference type="EMBL" id="KAF0734666.1"/>
    </source>
</evidence>
<proteinExistence type="predicted"/>